<dbReference type="PATRIC" id="fig|879567.3.peg.2027"/>
<dbReference type="PANTHER" id="PTHR30086">
    <property type="entry name" value="ARGININE EXPORTER PROTEIN ARGO"/>
    <property type="match status" value="1"/>
</dbReference>
<dbReference type="Pfam" id="PF01810">
    <property type="entry name" value="LysE"/>
    <property type="match status" value="1"/>
</dbReference>
<proteinExistence type="predicted"/>
<evidence type="ECO:0000256" key="3">
    <source>
        <dbReference type="ARBA" id="ARBA00022692"/>
    </source>
</evidence>
<feature type="transmembrane region" description="Helical" evidence="6">
    <location>
        <begin position="67"/>
        <end position="85"/>
    </location>
</feature>
<keyword evidence="3 6" id="KW-0812">Transmembrane</keyword>
<feature type="transmembrane region" description="Helical" evidence="6">
    <location>
        <begin position="137"/>
        <end position="158"/>
    </location>
</feature>
<evidence type="ECO:0000313" key="7">
    <source>
        <dbReference type="EMBL" id="CCH49151.1"/>
    </source>
</evidence>
<accession>M1WK83</accession>
<feature type="transmembrane region" description="Helical" evidence="6">
    <location>
        <begin position="35"/>
        <end position="55"/>
    </location>
</feature>
<dbReference type="Proteomes" id="UP000011724">
    <property type="component" value="Chromosome"/>
</dbReference>
<evidence type="ECO:0000256" key="4">
    <source>
        <dbReference type="ARBA" id="ARBA00022989"/>
    </source>
</evidence>
<dbReference type="GO" id="GO:0015171">
    <property type="term" value="F:amino acid transmembrane transporter activity"/>
    <property type="evidence" value="ECO:0007669"/>
    <property type="project" value="TreeGrafter"/>
</dbReference>
<comment type="subcellular location">
    <subcellularLocation>
        <location evidence="1">Cell membrane</location>
        <topology evidence="1">Multi-pass membrane protein</topology>
    </subcellularLocation>
</comment>
<keyword evidence="2" id="KW-1003">Cell membrane</keyword>
<evidence type="ECO:0000256" key="1">
    <source>
        <dbReference type="ARBA" id="ARBA00004651"/>
    </source>
</evidence>
<keyword evidence="4 6" id="KW-1133">Transmembrane helix</keyword>
<dbReference type="GO" id="GO:0033228">
    <property type="term" value="P:cysteine export across plasma membrane"/>
    <property type="evidence" value="ECO:0007669"/>
    <property type="project" value="TreeGrafter"/>
</dbReference>
<feature type="transmembrane region" description="Helical" evidence="6">
    <location>
        <begin position="170"/>
        <end position="192"/>
    </location>
</feature>
<dbReference type="eggNOG" id="COG1280">
    <property type="taxonomic scope" value="Bacteria"/>
</dbReference>
<reference evidence="8" key="2">
    <citation type="journal article" date="2013" name="Stand. Genomic Sci.">
        <title>Complete genome sequence of Desulfocapsa sulfexigens, a marine deltaproteobacterium specialized in disproportionating inorganic sulfur compounds.</title>
        <authorList>
            <person name="Finster K.W."/>
            <person name="Kjeldsen K.U."/>
            <person name="Kube M."/>
            <person name="Reinhardt R."/>
            <person name="Mussmann M."/>
            <person name="Amann R."/>
            <person name="Schreiber L."/>
        </authorList>
    </citation>
    <scope>NUCLEOTIDE SEQUENCE [LARGE SCALE GENOMIC DNA]</scope>
    <source>
        <strain evidence="8">DSM 10523 / SB164P1</strain>
    </source>
</reference>
<feature type="transmembrane region" description="Helical" evidence="6">
    <location>
        <begin position="106"/>
        <end position="125"/>
    </location>
</feature>
<evidence type="ECO:0008006" key="9">
    <source>
        <dbReference type="Google" id="ProtNLM"/>
    </source>
</evidence>
<dbReference type="RefSeq" id="WP_015415195.1">
    <property type="nucleotide sequence ID" value="NC_020409.1"/>
</dbReference>
<name>M1WK83_PSEP2</name>
<dbReference type="EMBL" id="FO203427">
    <property type="protein sequence ID" value="CCH49151.1"/>
    <property type="molecule type" value="Genomic_DNA"/>
</dbReference>
<reference evidence="7 8" key="1">
    <citation type="journal article" date="2013" name="PLoS ONE">
        <title>The first genomic and proteomic characterization of a deep-sea sulfate reducer: insights into the piezophilic lifestyle of Desulfovibrio piezophilus.</title>
        <authorList>
            <person name="Pradel N."/>
            <person name="Ji B."/>
            <person name="Gimenez G."/>
            <person name="Talla E."/>
            <person name="Lenoble P."/>
            <person name="Garel M."/>
            <person name="Tamburini C."/>
            <person name="Fourquet P."/>
            <person name="Lebrun R."/>
            <person name="Bertin P."/>
            <person name="Denis Y."/>
            <person name="Pophillat M."/>
            <person name="Barbe V."/>
            <person name="Ollivier B."/>
            <person name="Dolla A."/>
        </authorList>
    </citation>
    <scope>NUCLEOTIDE SEQUENCE [LARGE SCALE GENOMIC DNA]</scope>
    <source>
        <strain evidence="8">DSM 10523 / SB164P1</strain>
    </source>
</reference>
<dbReference type="AlphaFoldDB" id="M1WK83"/>
<dbReference type="HOGENOM" id="CLU_079569_1_2_7"/>
<evidence type="ECO:0000256" key="2">
    <source>
        <dbReference type="ARBA" id="ARBA00022475"/>
    </source>
</evidence>
<protein>
    <recommendedName>
        <fullName evidence="9">Lysine exporter protein (LYSE/YGGA)</fullName>
    </recommendedName>
</protein>
<gene>
    <name evidence="7" type="ordered locus">BN4_11916</name>
</gene>
<sequence length="201" mass="21838">MLNILIFSIGIMYTPGPVNILSFNNGLQKNMATQFMFSMGVGCALLFYLLLVGYAGSSVIDESMLPYIGLLGGAFILFLAGKVILSEVNMHGAEKCSLNLTFKDGLLMQLLNPKSFLVVLPVATVQFPAAGIEGVDIAVWSLLLALFGFGAPTLYAMVGAMVGHRLNRSGYFKCFNMLMGLMLIFVACDIVYHQTYLPLIK</sequence>
<dbReference type="KEGG" id="dpi:BN4_11916"/>
<dbReference type="PANTHER" id="PTHR30086:SF20">
    <property type="entry name" value="ARGININE EXPORTER PROTEIN ARGO-RELATED"/>
    <property type="match status" value="1"/>
</dbReference>
<dbReference type="BioCyc" id="DPIE1322246:BN4_RS09610-MONOMER"/>
<dbReference type="GO" id="GO:0005886">
    <property type="term" value="C:plasma membrane"/>
    <property type="evidence" value="ECO:0007669"/>
    <property type="project" value="UniProtKB-SubCell"/>
</dbReference>
<evidence type="ECO:0000256" key="5">
    <source>
        <dbReference type="ARBA" id="ARBA00023136"/>
    </source>
</evidence>
<evidence type="ECO:0000256" key="6">
    <source>
        <dbReference type="SAM" id="Phobius"/>
    </source>
</evidence>
<dbReference type="OrthoDB" id="9804822at2"/>
<keyword evidence="8" id="KW-1185">Reference proteome</keyword>
<keyword evidence="5 6" id="KW-0472">Membrane</keyword>
<evidence type="ECO:0000313" key="8">
    <source>
        <dbReference type="Proteomes" id="UP000011724"/>
    </source>
</evidence>
<dbReference type="STRING" id="1322246.BN4_11916"/>
<feature type="transmembrane region" description="Helical" evidence="6">
    <location>
        <begin position="6"/>
        <end position="23"/>
    </location>
</feature>
<dbReference type="InterPro" id="IPR001123">
    <property type="entry name" value="LeuE-type"/>
</dbReference>
<organism evidence="7 8">
    <name type="scientific">Pseudodesulfovibrio piezophilus (strain DSM 21447 / JCM 15486 / C1TLV30)</name>
    <name type="common">Desulfovibrio piezophilus</name>
    <dbReference type="NCBI Taxonomy" id="1322246"/>
    <lineage>
        <taxon>Bacteria</taxon>
        <taxon>Pseudomonadati</taxon>
        <taxon>Thermodesulfobacteriota</taxon>
        <taxon>Desulfovibrionia</taxon>
        <taxon>Desulfovibrionales</taxon>
        <taxon>Desulfovibrionaceae</taxon>
    </lineage>
</organism>